<evidence type="ECO:0000256" key="1">
    <source>
        <dbReference type="SAM" id="SignalP"/>
    </source>
</evidence>
<dbReference type="PANTHER" id="PTHR32026">
    <property type="entry name" value="METHYLTRANSFERASE-LIKE PROTEIN 24"/>
    <property type="match status" value="1"/>
</dbReference>
<feature type="domain" description="Methyltransferase" evidence="2">
    <location>
        <begin position="67"/>
        <end position="314"/>
    </location>
</feature>
<keyword evidence="4" id="KW-1185">Reference proteome</keyword>
<sequence length="323" mass="36159">MRSFTFTTTNAVVALVCLLCLLSARDLMLSGSAAPCQPIRPTSVELQAPPPQASQPVVATQPGFSKAFAESNGFFNDISDADWDLQRFRYHKTDHKGDGTLSVKRDTLQSYYQNNWEPSFTCQHELRLGGMGDGPKWICDPHRIKGVKDCLIYSFGSNNEFDFEESVYNQISTECEIHTFDFLSLEQSFNKPSYVNYHAYGLGKQDRVFGAQMQNQEYTLPSIVKMLGHEGRSIEIFKIDCEGCELEAGMVQSWLNAGVNLRQLQVEVHGQSPDPDSIAKLQTFFKAVTDAGHVIFHKEANILAEGKCVEFAFLQLAPAFFVP</sequence>
<name>A0ABQ6MCC1_9STRA</name>
<accession>A0ABQ6MCC1</accession>
<dbReference type="InterPro" id="IPR026913">
    <property type="entry name" value="METTL24"/>
</dbReference>
<feature type="chain" id="PRO_5046969026" description="Methyltransferase domain-containing protein" evidence="1">
    <location>
        <begin position="25"/>
        <end position="323"/>
    </location>
</feature>
<evidence type="ECO:0000313" key="4">
    <source>
        <dbReference type="Proteomes" id="UP001165060"/>
    </source>
</evidence>
<proteinExistence type="predicted"/>
<dbReference type="EMBL" id="BRYB01000136">
    <property type="protein sequence ID" value="GMI23726.1"/>
    <property type="molecule type" value="Genomic_DNA"/>
</dbReference>
<dbReference type="Pfam" id="PF13383">
    <property type="entry name" value="Methyltransf_22"/>
    <property type="match status" value="1"/>
</dbReference>
<gene>
    <name evidence="3" type="ORF">TeGR_g8848</name>
</gene>
<dbReference type="InterPro" id="IPR025714">
    <property type="entry name" value="Methyltranfer_dom"/>
</dbReference>
<evidence type="ECO:0000259" key="2">
    <source>
        <dbReference type="Pfam" id="PF13383"/>
    </source>
</evidence>
<evidence type="ECO:0000313" key="3">
    <source>
        <dbReference type="EMBL" id="GMI23726.1"/>
    </source>
</evidence>
<comment type="caution">
    <text evidence="3">The sequence shown here is derived from an EMBL/GenBank/DDBJ whole genome shotgun (WGS) entry which is preliminary data.</text>
</comment>
<organism evidence="3 4">
    <name type="scientific">Tetraparma gracilis</name>
    <dbReference type="NCBI Taxonomy" id="2962635"/>
    <lineage>
        <taxon>Eukaryota</taxon>
        <taxon>Sar</taxon>
        <taxon>Stramenopiles</taxon>
        <taxon>Ochrophyta</taxon>
        <taxon>Bolidophyceae</taxon>
        <taxon>Parmales</taxon>
        <taxon>Triparmaceae</taxon>
        <taxon>Tetraparma</taxon>
    </lineage>
</organism>
<dbReference type="PANTHER" id="PTHR32026:SF27">
    <property type="entry name" value="METHYLTRANSFERASE FKBM DOMAIN-CONTAINING PROTEIN-RELATED"/>
    <property type="match status" value="1"/>
</dbReference>
<reference evidence="3 4" key="1">
    <citation type="journal article" date="2023" name="Commun. Biol.">
        <title>Genome analysis of Parmales, the sister group of diatoms, reveals the evolutionary specialization of diatoms from phago-mixotrophs to photoautotrophs.</title>
        <authorList>
            <person name="Ban H."/>
            <person name="Sato S."/>
            <person name="Yoshikawa S."/>
            <person name="Yamada K."/>
            <person name="Nakamura Y."/>
            <person name="Ichinomiya M."/>
            <person name="Sato N."/>
            <person name="Blanc-Mathieu R."/>
            <person name="Endo H."/>
            <person name="Kuwata A."/>
            <person name="Ogata H."/>
        </authorList>
    </citation>
    <scope>NUCLEOTIDE SEQUENCE [LARGE SCALE GENOMIC DNA]</scope>
</reference>
<feature type="signal peptide" evidence="1">
    <location>
        <begin position="1"/>
        <end position="24"/>
    </location>
</feature>
<protein>
    <recommendedName>
        <fullName evidence="2">Methyltransferase domain-containing protein</fullName>
    </recommendedName>
</protein>
<dbReference type="Proteomes" id="UP001165060">
    <property type="component" value="Unassembled WGS sequence"/>
</dbReference>
<keyword evidence="1" id="KW-0732">Signal</keyword>